<dbReference type="KEGG" id="vg:19686805"/>
<sequence>MNNTKITQVSSAIIHESDFMNKSSYRRFMKGFDRAFEIQQLKDEGYIIFIDGKPMDKDENFIFGDLRDKPCFGIGDERCMYVWLGSTFCAETENVCVTTEEMKIFNNISYVSPKNIKKMRKM</sequence>
<organism evidence="1 2">
    <name type="scientific">Cronobacter phage CR8</name>
    <dbReference type="NCBI Taxonomy" id="1327934"/>
    <lineage>
        <taxon>Viruses</taxon>
        <taxon>Duplodnaviria</taxon>
        <taxon>Heunggongvirae</taxon>
        <taxon>Uroviricota</taxon>
        <taxon>Caudoviricetes</taxon>
        <taxon>Vequintavirinae</taxon>
        <taxon>Certrevirus</taxon>
        <taxon>Certrevirus CR8</taxon>
    </lineage>
</organism>
<gene>
    <name evidence="1" type="ORF">CR8_054</name>
</gene>
<dbReference type="Proteomes" id="UP000026984">
    <property type="component" value="Segment"/>
</dbReference>
<dbReference type="GeneID" id="19686805"/>
<keyword evidence="2" id="KW-1185">Reference proteome</keyword>
<name>A0A060AGU0_9CAUD</name>
<proteinExistence type="predicted"/>
<accession>A0A060AGU0</accession>
<reference evidence="1 2" key="1">
    <citation type="submission" date="2013-04" db="EMBL/GenBank/DDBJ databases">
        <title>Complete Genome Sequence of Cronobacter sakazakii Bacteriophage CR8.</title>
        <authorList>
            <person name="Kim Y."/>
            <person name="Shin H."/>
            <person name="Ryu S."/>
        </authorList>
    </citation>
    <scope>NUCLEOTIDE SEQUENCE [LARGE SCALE GENOMIC DNA]</scope>
</reference>
<dbReference type="EMBL" id="KC954774">
    <property type="protein sequence ID" value="AIA64584.1"/>
    <property type="molecule type" value="Genomic_DNA"/>
</dbReference>
<evidence type="ECO:0000313" key="2">
    <source>
        <dbReference type="Proteomes" id="UP000026984"/>
    </source>
</evidence>
<protein>
    <submittedName>
        <fullName evidence="1">Uncharacterized protein</fullName>
    </submittedName>
</protein>
<dbReference type="RefSeq" id="YP_009042291.1">
    <property type="nucleotide sequence ID" value="NC_024354.1"/>
</dbReference>
<evidence type="ECO:0000313" key="1">
    <source>
        <dbReference type="EMBL" id="AIA64584.1"/>
    </source>
</evidence>